<dbReference type="RefSeq" id="XP_015275259.1">
    <property type="nucleotide sequence ID" value="XM_015419773.1"/>
</dbReference>
<accession>A0ABM1KNH2</accession>
<dbReference type="PANTHER" id="PTHR16246">
    <property type="entry name" value="HOST CELL FACTOR C1 REGULATOR 1"/>
    <property type="match status" value="1"/>
</dbReference>
<organism evidence="1 2">
    <name type="scientific">Gekko japonicus</name>
    <name type="common">Schlegel's Japanese gecko</name>
    <dbReference type="NCBI Taxonomy" id="146911"/>
    <lineage>
        <taxon>Eukaryota</taxon>
        <taxon>Metazoa</taxon>
        <taxon>Chordata</taxon>
        <taxon>Craniata</taxon>
        <taxon>Vertebrata</taxon>
        <taxon>Euteleostomi</taxon>
        <taxon>Lepidosauria</taxon>
        <taxon>Squamata</taxon>
        <taxon>Bifurcata</taxon>
        <taxon>Gekkota</taxon>
        <taxon>Gekkonidae</taxon>
        <taxon>Gekkoninae</taxon>
        <taxon>Gekko</taxon>
    </lineage>
</organism>
<protein>
    <submittedName>
        <fullName evidence="2">Uncharacterized protein LOC107117624</fullName>
    </submittedName>
</protein>
<dbReference type="Pfam" id="PF15226">
    <property type="entry name" value="HPIP"/>
    <property type="match status" value="1"/>
</dbReference>
<dbReference type="PANTHER" id="PTHR16246:SF2">
    <property type="entry name" value="HOST CELL FACTOR C1 REGULATOR 1"/>
    <property type="match status" value="1"/>
</dbReference>
<reference evidence="2" key="1">
    <citation type="submission" date="2025-08" db="UniProtKB">
        <authorList>
            <consortium name="RefSeq"/>
        </authorList>
    </citation>
    <scope>IDENTIFICATION</scope>
</reference>
<evidence type="ECO:0000313" key="2">
    <source>
        <dbReference type="RefSeq" id="XP_015275259.1"/>
    </source>
</evidence>
<sequence>MDPTTCQQPPLVLPSSHPLPCSLLSRAVSWSQSRASEWQQEVPRRIPRMRQNHMLVKAIGTQRSRCRPASLAFKRHLENRDQEPGSKHFLSEDKMAARFNSLSLDNDHMYGSNGFPVQEEDPKWQQAYARLKELQRRLSQDSVNEESSSTEEENDCGDVVVDGEFIMPDCPLLTLPSLFQGSLGEVSLIPEEEPLHRSCPVEPSWKLRGAHHPDTDGNPVFFGRFRTTSAGSGGDTRRDGNMSFHPSLQQHTDFLLAGLSRLSANGTIIQPYKFYQRHFTPV</sequence>
<proteinExistence type="predicted"/>
<evidence type="ECO:0000313" key="1">
    <source>
        <dbReference type="Proteomes" id="UP000694871"/>
    </source>
</evidence>
<dbReference type="Proteomes" id="UP000694871">
    <property type="component" value="Unplaced"/>
</dbReference>
<name>A0ABM1KNH2_GEKJA</name>
<dbReference type="GeneID" id="107117624"/>
<dbReference type="InterPro" id="IPR029195">
    <property type="entry name" value="HCFC1R1"/>
</dbReference>
<gene>
    <name evidence="2" type="primary">LOC107117624</name>
</gene>
<keyword evidence="1" id="KW-1185">Reference proteome</keyword>